<gene>
    <name evidence="1" type="ordered locus">LOC_Os11g05180</name>
</gene>
<protein>
    <submittedName>
        <fullName evidence="1">Uncharacterized protein</fullName>
    </submittedName>
</protein>
<dbReference type="Proteomes" id="UP000000763">
    <property type="component" value="Chromosome 11"/>
</dbReference>
<evidence type="ECO:0000313" key="2">
    <source>
        <dbReference type="Proteomes" id="UP000000763"/>
    </source>
</evidence>
<dbReference type="EMBL" id="AC120307">
    <property type="protein sequence ID" value="AAX92747.1"/>
    <property type="molecule type" value="Genomic_DNA"/>
</dbReference>
<dbReference type="AlphaFoldDB" id="Q53PX5"/>
<organism evidence="1 2">
    <name type="scientific">Oryza sativa subsp. japonica</name>
    <name type="common">Rice</name>
    <dbReference type="NCBI Taxonomy" id="39947"/>
    <lineage>
        <taxon>Eukaryota</taxon>
        <taxon>Viridiplantae</taxon>
        <taxon>Streptophyta</taxon>
        <taxon>Embryophyta</taxon>
        <taxon>Tracheophyta</taxon>
        <taxon>Spermatophyta</taxon>
        <taxon>Magnoliopsida</taxon>
        <taxon>Liliopsida</taxon>
        <taxon>Poales</taxon>
        <taxon>Poaceae</taxon>
        <taxon>BOP clade</taxon>
        <taxon>Oryzoideae</taxon>
        <taxon>Oryzeae</taxon>
        <taxon>Oryzinae</taxon>
        <taxon>Oryza</taxon>
        <taxon>Oryza sativa</taxon>
    </lineage>
</organism>
<reference evidence="2" key="2">
    <citation type="journal article" date="2008" name="Nucleic Acids Res.">
        <title>The rice annotation project database (RAP-DB): 2008 update.</title>
        <authorList>
            <consortium name="The rice annotation project (RAP)"/>
        </authorList>
    </citation>
    <scope>GENOME REANNOTATION</scope>
    <source>
        <strain evidence="2">cv. Nipponbare</strain>
    </source>
</reference>
<accession>Q53PX5</accession>
<name>Q53PX5_ORYSJ</name>
<evidence type="ECO:0000313" key="1">
    <source>
        <dbReference type="EMBL" id="AAX92747.1"/>
    </source>
</evidence>
<proteinExistence type="predicted"/>
<reference evidence="2" key="1">
    <citation type="journal article" date="2005" name="Nature">
        <title>The map-based sequence of the rice genome.</title>
        <authorList>
            <consortium name="International rice genome sequencing project (IRGSP)"/>
            <person name="Matsumoto T."/>
            <person name="Wu J."/>
            <person name="Kanamori H."/>
            <person name="Katayose Y."/>
            <person name="Fujisawa M."/>
            <person name="Namiki N."/>
            <person name="Mizuno H."/>
            <person name="Yamamoto K."/>
            <person name="Antonio B.A."/>
            <person name="Baba T."/>
            <person name="Sakata K."/>
            <person name="Nagamura Y."/>
            <person name="Aoki H."/>
            <person name="Arikawa K."/>
            <person name="Arita K."/>
            <person name="Bito T."/>
            <person name="Chiden Y."/>
            <person name="Fujitsuka N."/>
            <person name="Fukunaka R."/>
            <person name="Hamada M."/>
            <person name="Harada C."/>
            <person name="Hayashi A."/>
            <person name="Hijishita S."/>
            <person name="Honda M."/>
            <person name="Hosokawa S."/>
            <person name="Ichikawa Y."/>
            <person name="Idonuma A."/>
            <person name="Iijima M."/>
            <person name="Ikeda M."/>
            <person name="Ikeno M."/>
            <person name="Ito K."/>
            <person name="Ito S."/>
            <person name="Ito T."/>
            <person name="Ito Y."/>
            <person name="Ito Y."/>
            <person name="Iwabuchi A."/>
            <person name="Kamiya K."/>
            <person name="Karasawa W."/>
            <person name="Kurita K."/>
            <person name="Katagiri S."/>
            <person name="Kikuta A."/>
            <person name="Kobayashi H."/>
            <person name="Kobayashi N."/>
            <person name="Machita K."/>
            <person name="Maehara T."/>
            <person name="Masukawa M."/>
            <person name="Mizubayashi T."/>
            <person name="Mukai Y."/>
            <person name="Nagasaki H."/>
            <person name="Nagata Y."/>
            <person name="Naito S."/>
            <person name="Nakashima M."/>
            <person name="Nakama Y."/>
            <person name="Nakamichi Y."/>
            <person name="Nakamura M."/>
            <person name="Meguro A."/>
            <person name="Negishi M."/>
            <person name="Ohta I."/>
            <person name="Ohta T."/>
            <person name="Okamoto M."/>
            <person name="Ono N."/>
            <person name="Saji S."/>
            <person name="Sakaguchi M."/>
            <person name="Sakai K."/>
            <person name="Shibata M."/>
            <person name="Shimokawa T."/>
            <person name="Song J."/>
            <person name="Takazaki Y."/>
            <person name="Terasawa K."/>
            <person name="Tsugane M."/>
            <person name="Tsuji K."/>
            <person name="Ueda S."/>
            <person name="Waki K."/>
            <person name="Yamagata H."/>
            <person name="Yamamoto M."/>
            <person name="Yamamoto S."/>
            <person name="Yamane H."/>
            <person name="Yoshiki S."/>
            <person name="Yoshihara R."/>
            <person name="Yukawa K."/>
            <person name="Zhong H."/>
            <person name="Yano M."/>
            <person name="Yuan Q."/>
            <person name="Ouyang S."/>
            <person name="Liu J."/>
            <person name="Jones K.M."/>
            <person name="Gansberger K."/>
            <person name="Moffat K."/>
            <person name="Hill J."/>
            <person name="Bera J."/>
            <person name="Fadrosh D."/>
            <person name="Jin S."/>
            <person name="Johri S."/>
            <person name="Kim M."/>
            <person name="Overton L."/>
            <person name="Reardon M."/>
            <person name="Tsitrin T."/>
            <person name="Vuong H."/>
            <person name="Weaver B."/>
            <person name="Ciecko A."/>
            <person name="Tallon L."/>
            <person name="Jackson J."/>
            <person name="Pai G."/>
            <person name="Aken S.V."/>
            <person name="Utterback T."/>
            <person name="Reidmuller S."/>
            <person name="Feldblyum T."/>
            <person name="Hsiao J."/>
            <person name="Zismann V."/>
            <person name="Iobst S."/>
            <person name="de Vazeille A.R."/>
            <person name="Buell C.R."/>
            <person name="Ying K."/>
            <person name="Li Y."/>
            <person name="Lu T."/>
            <person name="Huang Y."/>
            <person name="Zhao Q."/>
            <person name="Feng Q."/>
            <person name="Zhang L."/>
            <person name="Zhu J."/>
            <person name="Weng Q."/>
            <person name="Mu J."/>
            <person name="Lu Y."/>
            <person name="Fan D."/>
            <person name="Liu Y."/>
            <person name="Guan J."/>
            <person name="Zhang Y."/>
            <person name="Yu S."/>
            <person name="Liu X."/>
            <person name="Zhang Y."/>
            <person name="Hong G."/>
            <person name="Han B."/>
            <person name="Choisne N."/>
            <person name="Demange N."/>
            <person name="Orjeda G."/>
            <person name="Samain S."/>
            <person name="Cattolico L."/>
            <person name="Pelletier E."/>
            <person name="Couloux A."/>
            <person name="Segurens B."/>
            <person name="Wincker P."/>
            <person name="D'Hont A."/>
            <person name="Scarpelli C."/>
            <person name="Weissenbach J."/>
            <person name="Salanoubat M."/>
            <person name="Quetier F."/>
            <person name="Yu Y."/>
            <person name="Kim H.R."/>
            <person name="Rambo T."/>
            <person name="Currie J."/>
            <person name="Collura K."/>
            <person name="Luo M."/>
            <person name="Yang T."/>
            <person name="Ammiraju J.S.S."/>
            <person name="Engler F."/>
            <person name="Soderlund C."/>
            <person name="Wing R.A."/>
            <person name="Palmer L.E."/>
            <person name="de la Bastide M."/>
            <person name="Spiegel L."/>
            <person name="Nascimento L."/>
            <person name="Zutavern T."/>
            <person name="O'Shaughnessy A."/>
            <person name="Dike S."/>
            <person name="Dedhia N."/>
            <person name="Preston R."/>
            <person name="Balija V."/>
            <person name="McCombie W.R."/>
            <person name="Chow T."/>
            <person name="Chen H."/>
            <person name="Chung M."/>
            <person name="Chen C."/>
            <person name="Shaw J."/>
            <person name="Wu H."/>
            <person name="Hsiao K."/>
            <person name="Chao Y."/>
            <person name="Chu M."/>
            <person name="Cheng C."/>
            <person name="Hour A."/>
            <person name="Lee P."/>
            <person name="Lin S."/>
            <person name="Lin Y."/>
            <person name="Liou J."/>
            <person name="Liu S."/>
            <person name="Hsing Y."/>
            <person name="Raghuvanshi S."/>
            <person name="Mohanty A."/>
            <person name="Bharti A.K."/>
            <person name="Gaur A."/>
            <person name="Gupta V."/>
            <person name="Kumar D."/>
            <person name="Ravi V."/>
            <person name="Vij S."/>
            <person name="Kapur A."/>
            <person name="Khurana P."/>
            <person name="Khurana P."/>
            <person name="Khurana J.P."/>
            <person name="Tyagi A.K."/>
            <person name="Gaikwad K."/>
            <person name="Singh A."/>
            <person name="Dalal V."/>
            <person name="Srivastava S."/>
            <person name="Dixit A."/>
            <person name="Pal A.K."/>
            <person name="Ghazi I.A."/>
            <person name="Yadav M."/>
            <person name="Pandit A."/>
            <person name="Bhargava A."/>
            <person name="Sureshbabu K."/>
            <person name="Batra K."/>
            <person name="Sharma T.R."/>
            <person name="Mohapatra T."/>
            <person name="Singh N.K."/>
            <person name="Messing J."/>
            <person name="Nelson A.B."/>
            <person name="Fuks G."/>
            <person name="Kavchok S."/>
            <person name="Keizer G."/>
            <person name="Linton E."/>
            <person name="Llaca V."/>
            <person name="Song R."/>
            <person name="Tanyolac B."/>
            <person name="Young S."/>
            <person name="Ho-Il K."/>
            <person name="Hahn J.H."/>
            <person name="Sangsakoo G."/>
            <person name="Vanavichit A."/>
            <person name="de Mattos Luiz.A.T."/>
            <person name="Zimmer P.D."/>
            <person name="Malone G."/>
            <person name="Dellagostin O."/>
            <person name="de Oliveira A.C."/>
            <person name="Bevan M."/>
            <person name="Bancroft I."/>
            <person name="Minx P."/>
            <person name="Cordum H."/>
            <person name="Wilson R."/>
            <person name="Cheng Z."/>
            <person name="Jin W."/>
            <person name="Jiang J."/>
            <person name="Leong S.A."/>
            <person name="Iwama H."/>
            <person name="Gojobori T."/>
            <person name="Itoh T."/>
            <person name="Niimura Y."/>
            <person name="Fujii Y."/>
            <person name="Habara T."/>
            <person name="Sakai H."/>
            <person name="Sato Y."/>
            <person name="Wilson G."/>
            <person name="Kumar K."/>
            <person name="McCouch S."/>
            <person name="Juretic N."/>
            <person name="Hoen D."/>
            <person name="Wright S."/>
            <person name="Bruskiewich R."/>
            <person name="Bureau T."/>
            <person name="Miyao A."/>
            <person name="Hirochika H."/>
            <person name="Nishikawa T."/>
            <person name="Kadowaki K."/>
            <person name="Sugiura M."/>
            <person name="Burr B."/>
            <person name="Sasaki T."/>
        </authorList>
    </citation>
    <scope>NUCLEOTIDE SEQUENCE [LARGE SCALE GENOMIC DNA]</scope>
    <source>
        <strain evidence="2">cv. Nipponbare</strain>
    </source>
</reference>
<sequence>MRKSVVLKNSLATCRYPKKSHSILIASGADDIGSQAAAEVVSVVGSDEDGASLFGQRQQRHVVGFAVLEEDEGLAHSLLRWVTIVFLAQLSNEVEVFAAAAAAVVRIAAALQRERRLGSRLELLLGGIAFGCARHHQREPGRCVQFGNLSEDPCHQFASCKELRARVSDIFLNLSLKAIDISGVSMVTTFLAEVPLAKSLTGVLKICGQDWLLLVNCHIITSLMLFLSPSRFVTALSTLPATCDFVQSYDSSDVKSQWHEIRLRFADNDPSKDIPSHLHLRRRINMDT</sequence>